<protein>
    <recommendedName>
        <fullName evidence="3">Glycosyl transferase</fullName>
    </recommendedName>
</protein>
<dbReference type="STRING" id="56730.IE4872_CH03199"/>
<dbReference type="OrthoDB" id="8280268at2"/>
<accession>A0A1L5NLL1</accession>
<dbReference type="AlphaFoldDB" id="A0A1L5NLL1"/>
<evidence type="ECO:0008006" key="3">
    <source>
        <dbReference type="Google" id="ProtNLM"/>
    </source>
</evidence>
<gene>
    <name evidence="1" type="ORF">IE4872_CH03199</name>
</gene>
<organism evidence="1 2">
    <name type="scientific">Rhizobium gallicum</name>
    <dbReference type="NCBI Taxonomy" id="56730"/>
    <lineage>
        <taxon>Bacteria</taxon>
        <taxon>Pseudomonadati</taxon>
        <taxon>Pseudomonadota</taxon>
        <taxon>Alphaproteobacteria</taxon>
        <taxon>Hyphomicrobiales</taxon>
        <taxon>Rhizobiaceae</taxon>
        <taxon>Rhizobium/Agrobacterium group</taxon>
        <taxon>Rhizobium</taxon>
    </lineage>
</organism>
<sequence>MGEIFHSANRPLARSIIKIGVRLFLGRSKSHFQDWLPGLKIISFEERQQALIRYQSVDIVETLAFADVNPNKPDCVFIVGSGPSINQCATEKIPAGSALLLNGAISLIGSKIQEPLAIVVEDERFVWRHFTLLKEKVPQNVPCLLSISVIRAICEIDSAWLRDRKVVLIRNILAPYGQKRRSEMAVQSGLLFRSENSAVSIDPDKGIFPAGSVAATAMQFALASGATRIGLFGIDISNANLPRFYENETSSAYTGILSAEHRILAFFAAAKQYAGRKSIELDCFSPVSALLKIGYRYDGRFEND</sequence>
<name>A0A1L5NLL1_9HYPH</name>
<dbReference type="RefSeq" id="WP_074069377.1">
    <property type="nucleotide sequence ID" value="NZ_CP017101.1"/>
</dbReference>
<evidence type="ECO:0000313" key="1">
    <source>
        <dbReference type="EMBL" id="APO68800.1"/>
    </source>
</evidence>
<evidence type="ECO:0000313" key="2">
    <source>
        <dbReference type="Proteomes" id="UP000184749"/>
    </source>
</evidence>
<dbReference type="Proteomes" id="UP000184749">
    <property type="component" value="Chromosome"/>
</dbReference>
<dbReference type="EMBL" id="CP017101">
    <property type="protein sequence ID" value="APO68800.1"/>
    <property type="molecule type" value="Genomic_DNA"/>
</dbReference>
<proteinExistence type="predicted"/>
<reference evidence="1 2" key="1">
    <citation type="submission" date="2016-09" db="EMBL/GenBank/DDBJ databases">
        <title>The complete genome sequences of Rhizobium gallicum, symbiovars gallicum and phaseoli, symbionts associated to common bean (Phaseolus vulgaris).</title>
        <authorList>
            <person name="Bustos P."/>
            <person name="Santamaria R.I."/>
            <person name="Perez-Carrascal O.M."/>
            <person name="Juarez S."/>
            <person name="Lozano L."/>
            <person name="Martinez-Flores I."/>
            <person name="Martinez-Romero E."/>
            <person name="Cevallos M."/>
            <person name="Romero D."/>
            <person name="Davila G."/>
            <person name="Gonzalez V."/>
        </authorList>
    </citation>
    <scope>NUCLEOTIDE SEQUENCE [LARGE SCALE GENOMIC DNA]</scope>
    <source>
        <strain evidence="1 2">IE4872</strain>
    </source>
</reference>